<reference evidence="1 2" key="1">
    <citation type="journal article" date="2014" name="PLoS Genet.">
        <title>Phylogenetically driven sequencing of extremely halophilic archaea reveals strategies for static and dynamic osmo-response.</title>
        <authorList>
            <person name="Becker E.A."/>
            <person name="Seitzer P.M."/>
            <person name="Tritt A."/>
            <person name="Larsen D."/>
            <person name="Krusor M."/>
            <person name="Yao A.I."/>
            <person name="Wu D."/>
            <person name="Madern D."/>
            <person name="Eisen J.A."/>
            <person name="Darling A.E."/>
            <person name="Facciotti M.T."/>
        </authorList>
    </citation>
    <scope>NUCLEOTIDE SEQUENCE [LARGE SCALE GENOMIC DNA]</scope>
    <source>
        <strain evidence="1 2">DSM 10524</strain>
    </source>
</reference>
<protein>
    <submittedName>
        <fullName evidence="1">Uncharacterized protein</fullName>
    </submittedName>
</protein>
<comment type="caution">
    <text evidence="1">The sequence shown here is derived from an EMBL/GenBank/DDBJ whole genome shotgun (WGS) entry which is preliminary data.</text>
</comment>
<dbReference type="EMBL" id="AOIB01000028">
    <property type="protein sequence ID" value="ELY55977.1"/>
    <property type="molecule type" value="Genomic_DNA"/>
</dbReference>
<proteinExistence type="predicted"/>
<sequence>MSSKFEITCSVAMLLRIYSMGRPGGKMGEWSFEARHITDFQLSHACMIYMTIWVYRSRLVNSGRLSMLTNVPEHVV</sequence>
<keyword evidence="2" id="KW-1185">Reference proteome</keyword>
<dbReference type="AlphaFoldDB" id="L9X2Z4"/>
<accession>L9X2Z4</accession>
<gene>
    <name evidence="1" type="ORF">C491_13537</name>
</gene>
<name>L9X2Z4_9EURY</name>
<evidence type="ECO:0000313" key="2">
    <source>
        <dbReference type="Proteomes" id="UP000011688"/>
    </source>
</evidence>
<dbReference type="Proteomes" id="UP000011688">
    <property type="component" value="Unassembled WGS sequence"/>
</dbReference>
<organism evidence="1 2">
    <name type="scientific">Natronococcus amylolyticus DSM 10524</name>
    <dbReference type="NCBI Taxonomy" id="1227497"/>
    <lineage>
        <taxon>Archaea</taxon>
        <taxon>Methanobacteriati</taxon>
        <taxon>Methanobacteriota</taxon>
        <taxon>Stenosarchaea group</taxon>
        <taxon>Halobacteria</taxon>
        <taxon>Halobacteriales</taxon>
        <taxon>Natrialbaceae</taxon>
        <taxon>Natronococcus</taxon>
    </lineage>
</organism>
<evidence type="ECO:0000313" key="1">
    <source>
        <dbReference type="EMBL" id="ELY55977.1"/>
    </source>
</evidence>